<name>A0A1E3B0V9_ASPCR</name>
<comment type="caution">
    <text evidence="1">The sequence shown here is derived from an EMBL/GenBank/DDBJ whole genome shotgun (WGS) entry which is preliminary data.</text>
</comment>
<evidence type="ECO:0000313" key="1">
    <source>
        <dbReference type="EMBL" id="ODM14562.1"/>
    </source>
</evidence>
<organism evidence="1 2">
    <name type="scientific">Aspergillus cristatus</name>
    <name type="common">Chinese Fuzhuan brick tea-fermentation fungus</name>
    <name type="synonym">Eurotium cristatum</name>
    <dbReference type="NCBI Taxonomy" id="573508"/>
    <lineage>
        <taxon>Eukaryota</taxon>
        <taxon>Fungi</taxon>
        <taxon>Dikarya</taxon>
        <taxon>Ascomycota</taxon>
        <taxon>Pezizomycotina</taxon>
        <taxon>Eurotiomycetes</taxon>
        <taxon>Eurotiomycetidae</taxon>
        <taxon>Eurotiales</taxon>
        <taxon>Aspergillaceae</taxon>
        <taxon>Aspergillus</taxon>
        <taxon>Aspergillus subgen. Aspergillus</taxon>
    </lineage>
</organism>
<reference evidence="1 2" key="1">
    <citation type="journal article" date="2016" name="BMC Genomics">
        <title>Comparative genomic and transcriptomic analyses of the Fuzhuan brick tea-fermentation fungus Aspergillus cristatus.</title>
        <authorList>
            <person name="Ge Y."/>
            <person name="Wang Y."/>
            <person name="Liu Y."/>
            <person name="Tan Y."/>
            <person name="Ren X."/>
            <person name="Zhang X."/>
            <person name="Hyde K.D."/>
            <person name="Liu Y."/>
            <person name="Liu Z."/>
        </authorList>
    </citation>
    <scope>NUCLEOTIDE SEQUENCE [LARGE SCALE GENOMIC DNA]</scope>
    <source>
        <strain evidence="1 2">GZAAS20.1005</strain>
    </source>
</reference>
<protein>
    <submittedName>
        <fullName evidence="1">Uncharacterized protein</fullName>
    </submittedName>
</protein>
<dbReference type="EMBL" id="JXNT01000024">
    <property type="protein sequence ID" value="ODM14562.1"/>
    <property type="molecule type" value="Genomic_DNA"/>
</dbReference>
<proteinExistence type="predicted"/>
<keyword evidence="2" id="KW-1185">Reference proteome</keyword>
<accession>A0A1E3B0V9</accession>
<dbReference type="Proteomes" id="UP000094569">
    <property type="component" value="Unassembled WGS sequence"/>
</dbReference>
<dbReference type="VEuPathDB" id="FungiDB:SI65_10048"/>
<sequence length="85" mass="9781">MRTTVARLLKHRANVDFGQQVEVVIEELDVYAYGRHDEGQDERLYLLRSINRNLFRIANLLKVAADGEEYGDEEAEVDEIVFGVV</sequence>
<dbReference type="AlphaFoldDB" id="A0A1E3B0V9"/>
<evidence type="ECO:0000313" key="2">
    <source>
        <dbReference type="Proteomes" id="UP000094569"/>
    </source>
</evidence>
<gene>
    <name evidence="1" type="ORF">SI65_10048</name>
</gene>